<dbReference type="SMART" id="SM00313">
    <property type="entry name" value="PXA"/>
    <property type="match status" value="1"/>
</dbReference>
<evidence type="ECO:0000256" key="2">
    <source>
        <dbReference type="ARBA" id="ARBA00022490"/>
    </source>
</evidence>
<evidence type="ECO:0000256" key="4">
    <source>
        <dbReference type="SAM" id="Phobius"/>
    </source>
</evidence>
<dbReference type="Pfam" id="PF02194">
    <property type="entry name" value="PXA"/>
    <property type="match status" value="1"/>
</dbReference>
<proteinExistence type="predicted"/>
<organism evidence="6 7">
    <name type="scientific">Salvia divinorum</name>
    <name type="common">Maria pastora</name>
    <name type="synonym">Diviner's sage</name>
    <dbReference type="NCBI Taxonomy" id="28513"/>
    <lineage>
        <taxon>Eukaryota</taxon>
        <taxon>Viridiplantae</taxon>
        <taxon>Streptophyta</taxon>
        <taxon>Embryophyta</taxon>
        <taxon>Tracheophyta</taxon>
        <taxon>Spermatophyta</taxon>
        <taxon>Magnoliopsida</taxon>
        <taxon>eudicotyledons</taxon>
        <taxon>Gunneridae</taxon>
        <taxon>Pentapetalae</taxon>
        <taxon>asterids</taxon>
        <taxon>lamiids</taxon>
        <taxon>Lamiales</taxon>
        <taxon>Lamiaceae</taxon>
        <taxon>Nepetoideae</taxon>
        <taxon>Mentheae</taxon>
        <taxon>Salviinae</taxon>
        <taxon>Salvia</taxon>
        <taxon>Salvia subgen. Calosphace</taxon>
    </lineage>
</organism>
<dbReference type="PROSITE" id="PS51207">
    <property type="entry name" value="PXA"/>
    <property type="match status" value="1"/>
</dbReference>
<dbReference type="EMBL" id="JBEAFC010000006">
    <property type="protein sequence ID" value="KAL1554204.1"/>
    <property type="molecule type" value="Genomic_DNA"/>
</dbReference>
<evidence type="ECO:0000313" key="7">
    <source>
        <dbReference type="Proteomes" id="UP001567538"/>
    </source>
</evidence>
<feature type="region of interest" description="Disordered" evidence="3">
    <location>
        <begin position="262"/>
        <end position="291"/>
    </location>
</feature>
<feature type="compositionally biased region" description="Polar residues" evidence="3">
    <location>
        <begin position="278"/>
        <end position="291"/>
    </location>
</feature>
<dbReference type="Proteomes" id="UP001567538">
    <property type="component" value="Unassembled WGS sequence"/>
</dbReference>
<feature type="domain" description="PXA" evidence="5">
    <location>
        <begin position="102"/>
        <end position="256"/>
    </location>
</feature>
<dbReference type="InterPro" id="IPR003114">
    <property type="entry name" value="Phox_assoc"/>
</dbReference>
<protein>
    <recommendedName>
        <fullName evidence="5">PXA domain-containing protein</fullName>
    </recommendedName>
</protein>
<evidence type="ECO:0000259" key="5">
    <source>
        <dbReference type="PROSITE" id="PS51207"/>
    </source>
</evidence>
<keyword evidence="4" id="KW-0472">Membrane</keyword>
<dbReference type="PANTHER" id="PTHR22999:SF23">
    <property type="entry name" value="SORTING NEXIN-16"/>
    <property type="match status" value="1"/>
</dbReference>
<keyword evidence="4" id="KW-1133">Transmembrane helix</keyword>
<feature type="region of interest" description="Disordered" evidence="3">
    <location>
        <begin position="317"/>
        <end position="337"/>
    </location>
</feature>
<name>A0ABD1HDE6_SALDI</name>
<evidence type="ECO:0000256" key="3">
    <source>
        <dbReference type="SAM" id="MobiDB-lite"/>
    </source>
</evidence>
<dbReference type="PANTHER" id="PTHR22999">
    <property type="entry name" value="PX SERINE/THREONINE KINASE PXK"/>
    <property type="match status" value="1"/>
</dbReference>
<keyword evidence="7" id="KW-1185">Reference proteome</keyword>
<reference evidence="6 7" key="1">
    <citation type="submission" date="2024-06" db="EMBL/GenBank/DDBJ databases">
        <title>A chromosome level genome sequence of Diviner's sage (Salvia divinorum).</title>
        <authorList>
            <person name="Ford S.A."/>
            <person name="Ro D.-K."/>
            <person name="Ness R.W."/>
            <person name="Phillips M.A."/>
        </authorList>
    </citation>
    <scope>NUCLEOTIDE SEQUENCE [LARGE SCALE GENOMIC DNA]</scope>
    <source>
        <strain evidence="6">SAF-2024a</strain>
        <tissue evidence="6">Leaf</tissue>
    </source>
</reference>
<keyword evidence="2" id="KW-0963">Cytoplasm</keyword>
<comment type="subcellular location">
    <subcellularLocation>
        <location evidence="1">Cytoplasm</location>
    </subcellularLocation>
</comment>
<dbReference type="InterPro" id="IPR051837">
    <property type="entry name" value="SortingNexin/PXDomain-PKLike"/>
</dbReference>
<dbReference type="GO" id="GO:0005737">
    <property type="term" value="C:cytoplasm"/>
    <property type="evidence" value="ECO:0007669"/>
    <property type="project" value="UniProtKB-SubCell"/>
</dbReference>
<gene>
    <name evidence="6" type="ORF">AAHA92_14789</name>
</gene>
<dbReference type="AlphaFoldDB" id="A0ABD1HDE6"/>
<feature type="transmembrane region" description="Helical" evidence="4">
    <location>
        <begin position="12"/>
        <end position="30"/>
    </location>
</feature>
<evidence type="ECO:0000256" key="1">
    <source>
        <dbReference type="ARBA" id="ARBA00004496"/>
    </source>
</evidence>
<feature type="compositionally biased region" description="Polar residues" evidence="3">
    <location>
        <begin position="318"/>
        <end position="331"/>
    </location>
</feature>
<keyword evidence="4" id="KW-0812">Transmembrane</keyword>
<accession>A0ABD1HDE6</accession>
<evidence type="ECO:0000313" key="6">
    <source>
        <dbReference type="EMBL" id="KAL1554204.1"/>
    </source>
</evidence>
<feature type="transmembrane region" description="Helical" evidence="4">
    <location>
        <begin position="36"/>
        <end position="54"/>
    </location>
</feature>
<comment type="caution">
    <text evidence="6">The sequence shown here is derived from an EMBL/GenBank/DDBJ whole genome shotgun (WGS) entry which is preliminary data.</text>
</comment>
<sequence>MESIQHLIEEAKLRAVWWTLCIFAVSYFLMHSSKSMLMNIPIAILLISGLRILLNEVEFRWKVRNNRTASYLSHLENKQLTVNDSRLTTPPPPKKRKRKIDSPLAEASIEDFVNKLLHDFVTDLWYSGITPDREAPELIHAIIMDVLGEVSARINESNLVDKGCSKLDRDERLKHHLMASQELHPASISPESEYKVLQRLMSGVLAVVLRPREAQCPLVRCITLELLTCLVVQPLMNFASHLYINELIEYIILAYNNEESRESSSDQSSNVGDHNPEHQVSSELGQSSESNLRKISSLNNQETSLSLARLDHDKALETGSSDDCLSSTTDGKPTHMRHGEWAKPFEAASQKKAALGVQASEVPSYLSRPYELVTEVPKQKPGNYPQIKEKVPMQEPYFTGLNIDALSPSQEHT</sequence>